<reference evidence="5 6" key="1">
    <citation type="journal article" date="2014" name="Front. Microbiol.">
        <title>Population and genomic analysis of the genus Halorubrum.</title>
        <authorList>
            <person name="Fullmer M.S."/>
            <person name="Soucy S.M."/>
            <person name="Swithers K.S."/>
            <person name="Makkay A.M."/>
            <person name="Wheeler R."/>
            <person name="Ventosa A."/>
            <person name="Gogarten J.P."/>
            <person name="Papke R.T."/>
        </authorList>
    </citation>
    <scope>NUCLEOTIDE SEQUENCE [LARGE SCALE GENOMIC DNA]</scope>
    <source>
        <strain evidence="5 6">Ga36</strain>
    </source>
</reference>
<evidence type="ECO:0000256" key="2">
    <source>
        <dbReference type="ARBA" id="ARBA00023163"/>
    </source>
</evidence>
<evidence type="ECO:0000313" key="5">
    <source>
        <dbReference type="EMBL" id="OYR64577.1"/>
    </source>
</evidence>
<proteinExistence type="predicted"/>
<gene>
    <name evidence="5" type="ORF">DJ80_04735</name>
</gene>
<dbReference type="Proteomes" id="UP000215731">
    <property type="component" value="Unassembled WGS sequence"/>
</dbReference>
<organism evidence="5 6">
    <name type="scientific">Halorubrum ezzemoulense</name>
    <name type="common">Halorubrum chaoviator</name>
    <dbReference type="NCBI Taxonomy" id="337243"/>
    <lineage>
        <taxon>Archaea</taxon>
        <taxon>Methanobacteriati</taxon>
        <taxon>Methanobacteriota</taxon>
        <taxon>Stenosarchaea group</taxon>
        <taxon>Halobacteria</taxon>
        <taxon>Halobacteriales</taxon>
        <taxon>Haloferacaceae</taxon>
        <taxon>Halorubrum</taxon>
    </lineage>
</organism>
<evidence type="ECO:0000313" key="6">
    <source>
        <dbReference type="Proteomes" id="UP000215731"/>
    </source>
</evidence>
<evidence type="ECO:0000259" key="4">
    <source>
        <dbReference type="Pfam" id="PF24277"/>
    </source>
</evidence>
<dbReference type="SUPFAM" id="SSF88659">
    <property type="entry name" value="Sigma3 and sigma4 domains of RNA polymerase sigma factors"/>
    <property type="match status" value="1"/>
</dbReference>
<dbReference type="InterPro" id="IPR036388">
    <property type="entry name" value="WH-like_DNA-bd_sf"/>
</dbReference>
<feature type="domain" description="HTH bat-type" evidence="3">
    <location>
        <begin position="155"/>
        <end position="206"/>
    </location>
</feature>
<dbReference type="InterPro" id="IPR007050">
    <property type="entry name" value="HTH_bacterioopsin"/>
</dbReference>
<dbReference type="Gene3D" id="1.10.10.10">
    <property type="entry name" value="Winged helix-like DNA-binding domain superfamily/Winged helix DNA-binding domain"/>
    <property type="match status" value="1"/>
</dbReference>
<dbReference type="Pfam" id="PF04967">
    <property type="entry name" value="HTH_10"/>
    <property type="match status" value="1"/>
</dbReference>
<name>A0A256J8B7_HALEZ</name>
<dbReference type="EMBL" id="NHOZ01000044">
    <property type="protein sequence ID" value="OYR64577.1"/>
    <property type="molecule type" value="Genomic_DNA"/>
</dbReference>
<evidence type="ECO:0000256" key="1">
    <source>
        <dbReference type="ARBA" id="ARBA00023015"/>
    </source>
</evidence>
<dbReference type="PANTHER" id="PTHR34236">
    <property type="entry name" value="DIMETHYL SULFOXIDE REDUCTASE TRANSCRIPTIONAL ACTIVATOR"/>
    <property type="match status" value="1"/>
</dbReference>
<feature type="domain" description="DmsR-like N-terminal" evidence="4">
    <location>
        <begin position="1"/>
        <end position="138"/>
    </location>
</feature>
<dbReference type="InterPro" id="IPR013324">
    <property type="entry name" value="RNA_pol_sigma_r3/r4-like"/>
</dbReference>
<sequence length="211" mass="22860">MGSGIRAEVSLPTAAASPFDGVVDGTTPVTGVTRCTPADDRERVVVEFIADADLSVSEGVEVVFDYGGRAAYRFEAAVDPDSPFAVLDRHETPVSEAVVRDGRLRVTFHASDLPTLRSVLEAFRDACPEMEVKRLLQSSTTPTESDLVTVDRSELTERQREVLEVAYEAGYFDHPKGANAGEVAESLGIGRSTFTEHVAAAQRKLFRSLLD</sequence>
<dbReference type="InterPro" id="IPR056433">
    <property type="entry name" value="DmsR-like_N"/>
</dbReference>
<keyword evidence="1" id="KW-0805">Transcription regulation</keyword>
<dbReference type="PANTHER" id="PTHR34236:SF1">
    <property type="entry name" value="DIMETHYL SULFOXIDE REDUCTASE TRANSCRIPTIONAL ACTIVATOR"/>
    <property type="match status" value="1"/>
</dbReference>
<dbReference type="Pfam" id="PF24277">
    <property type="entry name" value="DmsR_N"/>
    <property type="match status" value="1"/>
</dbReference>
<protein>
    <submittedName>
        <fullName evidence="5">Helix-turn-helix domain-containing protein</fullName>
    </submittedName>
</protein>
<keyword evidence="2" id="KW-0804">Transcription</keyword>
<comment type="caution">
    <text evidence="5">The sequence shown here is derived from an EMBL/GenBank/DDBJ whole genome shotgun (WGS) entry which is preliminary data.</text>
</comment>
<accession>A0A256J8B7</accession>
<dbReference type="AlphaFoldDB" id="A0A256J8B7"/>
<dbReference type="RefSeq" id="WP_094552641.1">
    <property type="nucleotide sequence ID" value="NZ_NHOZ01000044.1"/>
</dbReference>
<evidence type="ECO:0000259" key="3">
    <source>
        <dbReference type="Pfam" id="PF04967"/>
    </source>
</evidence>